<keyword evidence="2" id="KW-1185">Reference proteome</keyword>
<gene>
    <name evidence="1" type="ORF">G3569_03380</name>
</gene>
<dbReference type="SUPFAM" id="SSF50969">
    <property type="entry name" value="YVTN repeat-like/Quinoprotein amine dehydrogenase"/>
    <property type="match status" value="1"/>
</dbReference>
<dbReference type="EMBL" id="JAALLS010000003">
    <property type="protein sequence ID" value="NGP87385.1"/>
    <property type="molecule type" value="Genomic_DNA"/>
</dbReference>
<dbReference type="Pfam" id="PF17170">
    <property type="entry name" value="DUF5128"/>
    <property type="match status" value="1"/>
</dbReference>
<proteinExistence type="predicted"/>
<dbReference type="RefSeq" id="WP_165266094.1">
    <property type="nucleotide sequence ID" value="NZ_JAALLS010000003.1"/>
</dbReference>
<sequence>MLNKLEFLLLIVVLVAGCNNSNENSLEVKYADGVYAHRIDPERSINITSEHLKNIKFIPLEATQSSLVGNILKLEKDSTTGYWYILSVENPYKIFVFDNDGNFVNDIQHHGNGPGEYTGVSDFYLSDGEWIEIFDNKKHHLVRYDLTADTLLAEKKLPFHAYKYTYLDNGNYVFYKNVQAKNFEDEKYFHKILVLDSTMSIRQKAFPFKLKDGGVNVSVSNPSGLFKTERGVIFNDFNADSIYLISSENIRPLHTLDFGKYTVPEPKGIDFSSSQELAHYYTKNKKSITGAKQLINTPEFFSFLFIYNDDLYFYMHKKHQKKAYIIDNIKFGRKEAFFPPPVERIDSMFVSTYTPVMLNQKISINNFKQDSDIYNAILEGKENQNPILVLYQFNLQQ</sequence>
<protein>
    <submittedName>
        <fullName evidence="1">6-bladed beta-propeller</fullName>
    </submittedName>
</protein>
<evidence type="ECO:0000313" key="1">
    <source>
        <dbReference type="EMBL" id="NGP87385.1"/>
    </source>
</evidence>
<reference evidence="1 2" key="1">
    <citation type="submission" date="2020-02" db="EMBL/GenBank/DDBJ databases">
        <title>Aliifodinibius halophilus 2W32, complete genome.</title>
        <authorList>
            <person name="Li Y."/>
            <person name="Wu S."/>
        </authorList>
    </citation>
    <scope>NUCLEOTIDE SEQUENCE [LARGE SCALE GENOMIC DNA]</scope>
    <source>
        <strain evidence="1 2">2W32</strain>
    </source>
</reference>
<dbReference type="Proteomes" id="UP000479132">
    <property type="component" value="Unassembled WGS sequence"/>
</dbReference>
<dbReference type="AlphaFoldDB" id="A0A6M1T2D2"/>
<dbReference type="InterPro" id="IPR011044">
    <property type="entry name" value="Quino_amine_DH_bsu"/>
</dbReference>
<dbReference type="PROSITE" id="PS51257">
    <property type="entry name" value="PROKAR_LIPOPROTEIN"/>
    <property type="match status" value="1"/>
</dbReference>
<comment type="caution">
    <text evidence="1">The sequence shown here is derived from an EMBL/GenBank/DDBJ whole genome shotgun (WGS) entry which is preliminary data.</text>
</comment>
<accession>A0A6M1T2D2</accession>
<evidence type="ECO:0000313" key="2">
    <source>
        <dbReference type="Proteomes" id="UP000479132"/>
    </source>
</evidence>
<organism evidence="1 2">
    <name type="scientific">Fodinibius halophilus</name>
    <dbReference type="NCBI Taxonomy" id="1736908"/>
    <lineage>
        <taxon>Bacteria</taxon>
        <taxon>Pseudomonadati</taxon>
        <taxon>Balneolota</taxon>
        <taxon>Balneolia</taxon>
        <taxon>Balneolales</taxon>
        <taxon>Balneolaceae</taxon>
        <taxon>Fodinibius</taxon>
    </lineage>
</organism>
<name>A0A6M1T2D2_9BACT</name>